<proteinExistence type="predicted"/>
<dbReference type="Gene3D" id="3.40.430.10">
    <property type="entry name" value="Dihydrofolate Reductase, subunit A"/>
    <property type="match status" value="1"/>
</dbReference>
<dbReference type="InterPro" id="IPR002734">
    <property type="entry name" value="RibDG_C"/>
</dbReference>
<dbReference type="Pfam" id="PF01872">
    <property type="entry name" value="RibD_C"/>
    <property type="match status" value="1"/>
</dbReference>
<protein>
    <submittedName>
        <fullName evidence="2">Dihydrofolate reductase family protein</fullName>
    </submittedName>
</protein>
<evidence type="ECO:0000259" key="1">
    <source>
        <dbReference type="Pfam" id="PF01872"/>
    </source>
</evidence>
<keyword evidence="3" id="KW-1185">Reference proteome</keyword>
<dbReference type="PANTHER" id="PTHR38011">
    <property type="entry name" value="DIHYDROFOLATE REDUCTASE FAMILY PROTEIN (AFU_ORTHOLOGUE AFUA_8G06820)"/>
    <property type="match status" value="1"/>
</dbReference>
<dbReference type="InterPro" id="IPR024072">
    <property type="entry name" value="DHFR-like_dom_sf"/>
</dbReference>
<gene>
    <name evidence="2" type="ORF">MYF79_21925</name>
</gene>
<name>A0ABY4HUY9_CHIFI</name>
<dbReference type="PANTHER" id="PTHR38011:SF11">
    <property type="entry name" value="2,5-DIAMINO-6-RIBOSYLAMINO-4(3H)-PYRIMIDINONE 5'-PHOSPHATE REDUCTASE"/>
    <property type="match status" value="1"/>
</dbReference>
<dbReference type="InterPro" id="IPR050765">
    <property type="entry name" value="Riboflavin_Biosynth_HTPR"/>
</dbReference>
<evidence type="ECO:0000313" key="2">
    <source>
        <dbReference type="EMBL" id="UPK67609.1"/>
    </source>
</evidence>
<dbReference type="SUPFAM" id="SSF53597">
    <property type="entry name" value="Dihydrofolate reductase-like"/>
    <property type="match status" value="1"/>
</dbReference>
<evidence type="ECO:0000313" key="3">
    <source>
        <dbReference type="Proteomes" id="UP000830198"/>
    </source>
</evidence>
<organism evidence="2 3">
    <name type="scientific">Chitinophaga filiformis</name>
    <name type="common">Myxococcus filiformis</name>
    <name type="synonym">Flexibacter filiformis</name>
    <dbReference type="NCBI Taxonomy" id="104663"/>
    <lineage>
        <taxon>Bacteria</taxon>
        <taxon>Pseudomonadati</taxon>
        <taxon>Bacteroidota</taxon>
        <taxon>Chitinophagia</taxon>
        <taxon>Chitinophagales</taxon>
        <taxon>Chitinophagaceae</taxon>
        <taxon>Chitinophaga</taxon>
    </lineage>
</organism>
<feature type="domain" description="Bacterial bifunctional deaminase-reductase C-terminal" evidence="1">
    <location>
        <begin position="2"/>
        <end position="181"/>
    </location>
</feature>
<accession>A0ABY4HUY9</accession>
<dbReference type="EMBL" id="CP095855">
    <property type="protein sequence ID" value="UPK67609.1"/>
    <property type="molecule type" value="Genomic_DNA"/>
</dbReference>
<sequence>MRKLVSFFHVSLDGYVAGLNGEMDWIKVDEEIFDHVGDRVKDSDTALYGRVTWQMMEGYWPTAADQPNASKHDIEHAAWYNKAQKIVLSKSMEGEQYPNTVFISDDIEDRVKAIKQQEGTEILIFGSPSATHALLQYDVVDEFWLFVNPVLLGQGIPLFENVSQTTPLTLLSSKTFTNGVVCMHYKKAV</sequence>
<dbReference type="RefSeq" id="WP_247809979.1">
    <property type="nucleotide sequence ID" value="NZ_CP095855.1"/>
</dbReference>
<reference evidence="2 3" key="1">
    <citation type="submission" date="2022-04" db="EMBL/GenBank/DDBJ databases">
        <title>The arsenic-methylating capacity of Chitinophaga filiformis YT5 during chitin decomposition.</title>
        <authorList>
            <person name="Chen G."/>
            <person name="Liang Y."/>
        </authorList>
    </citation>
    <scope>NUCLEOTIDE SEQUENCE [LARGE SCALE GENOMIC DNA]</scope>
    <source>
        <strain evidence="2 3">YT5</strain>
    </source>
</reference>
<dbReference type="Proteomes" id="UP000830198">
    <property type="component" value="Chromosome"/>
</dbReference>